<evidence type="ECO:0000313" key="3">
    <source>
        <dbReference type="Proteomes" id="UP000257607"/>
    </source>
</evidence>
<proteinExistence type="predicted"/>
<gene>
    <name evidence="2" type="ORF">DT351_05560</name>
</gene>
<dbReference type="InterPro" id="IPR021354">
    <property type="entry name" value="DUF2975"/>
</dbReference>
<dbReference type="Pfam" id="PF11188">
    <property type="entry name" value="DUF2975"/>
    <property type="match status" value="1"/>
</dbReference>
<evidence type="ECO:0000313" key="2">
    <source>
        <dbReference type="EMBL" id="AXN35853.1"/>
    </source>
</evidence>
<sequence>MLKKWLLRMALLGIAAVFGLLSLLVTIQIVTTKHLEYPATIWMLAIAAYGVTASIWFALIKLAQILRLIEHHQVFLPQTLRYVSAIRKAILVASLTALFALPFFYRITQLEDAPGLMLLGLGLVFIPFAILILMQIVEDLFKSAIALQSEVDLTV</sequence>
<dbReference type="RefSeq" id="WP_069468199.1">
    <property type="nucleotide sequence ID" value="NZ_CP016221.1"/>
</dbReference>
<organism evidence="2 3">
    <name type="scientific">Latilactobacillus curvatus</name>
    <name type="common">Lactobacillus curvatus</name>
    <dbReference type="NCBI Taxonomy" id="28038"/>
    <lineage>
        <taxon>Bacteria</taxon>
        <taxon>Bacillati</taxon>
        <taxon>Bacillota</taxon>
        <taxon>Bacilli</taxon>
        <taxon>Lactobacillales</taxon>
        <taxon>Lactobacillaceae</taxon>
        <taxon>Latilactobacillus</taxon>
    </lineage>
</organism>
<feature type="transmembrane region" description="Helical" evidence="1">
    <location>
        <begin position="117"/>
        <end position="137"/>
    </location>
</feature>
<feature type="transmembrane region" description="Helical" evidence="1">
    <location>
        <begin position="42"/>
        <end position="64"/>
    </location>
</feature>
<keyword evidence="1" id="KW-1133">Transmembrane helix</keyword>
<name>A0A385AE06_LATCU</name>
<dbReference type="Proteomes" id="UP000257607">
    <property type="component" value="Chromosome"/>
</dbReference>
<reference evidence="2 3" key="1">
    <citation type="submission" date="2018-07" db="EMBL/GenBank/DDBJ databases">
        <title>Lactobacillus curvatus genome sequence.</title>
        <authorList>
            <person name="Prechtl R."/>
        </authorList>
    </citation>
    <scope>NUCLEOTIDE SEQUENCE [LARGE SCALE GENOMIC DNA]</scope>
    <source>
        <strain evidence="2 3">TMW 1.1928</strain>
    </source>
</reference>
<keyword evidence="1" id="KW-0812">Transmembrane</keyword>
<evidence type="ECO:0000256" key="1">
    <source>
        <dbReference type="SAM" id="Phobius"/>
    </source>
</evidence>
<dbReference type="AlphaFoldDB" id="A0A385AE06"/>
<accession>A0A385AE06</accession>
<feature type="transmembrane region" description="Helical" evidence="1">
    <location>
        <begin position="85"/>
        <end position="105"/>
    </location>
</feature>
<protein>
    <submittedName>
        <fullName evidence="2">DUF2975 domain-containing protein</fullName>
    </submittedName>
</protein>
<keyword evidence="1" id="KW-0472">Membrane</keyword>
<dbReference type="EMBL" id="CP031003">
    <property type="protein sequence ID" value="AXN35853.1"/>
    <property type="molecule type" value="Genomic_DNA"/>
</dbReference>